<comment type="caution">
    <text evidence="1">The sequence shown here is derived from an EMBL/GenBank/DDBJ whole genome shotgun (WGS) entry which is preliminary data.</text>
</comment>
<organism evidence="1 2">
    <name type="scientific">Novipirellula rosea</name>
    <dbReference type="NCBI Taxonomy" id="1031540"/>
    <lineage>
        <taxon>Bacteria</taxon>
        <taxon>Pseudomonadati</taxon>
        <taxon>Planctomycetota</taxon>
        <taxon>Planctomycetia</taxon>
        <taxon>Pirellulales</taxon>
        <taxon>Pirellulaceae</taxon>
        <taxon>Novipirellula</taxon>
    </lineage>
</organism>
<evidence type="ECO:0000313" key="2">
    <source>
        <dbReference type="Proteomes" id="UP001500840"/>
    </source>
</evidence>
<gene>
    <name evidence="1" type="ORF">GCM10023156_40820</name>
</gene>
<keyword evidence="2" id="KW-1185">Reference proteome</keyword>
<accession>A0ABP8N2H9</accession>
<name>A0ABP8N2H9_9BACT</name>
<dbReference type="EMBL" id="BAABGA010000049">
    <property type="protein sequence ID" value="GAA4460183.1"/>
    <property type="molecule type" value="Genomic_DNA"/>
</dbReference>
<evidence type="ECO:0000313" key="1">
    <source>
        <dbReference type="EMBL" id="GAA4460183.1"/>
    </source>
</evidence>
<protein>
    <submittedName>
        <fullName evidence="1">Uncharacterized protein</fullName>
    </submittedName>
</protein>
<proteinExistence type="predicted"/>
<dbReference type="Proteomes" id="UP001500840">
    <property type="component" value="Unassembled WGS sequence"/>
</dbReference>
<sequence length="109" mass="11694">MLRNNLSVRSRVLVKQLSFETSDVAFNSFDMDVSVSEDDFVATDFAEPEERQLAGPWQSDGGLPLITLLRLRPGIGLVDRGVDVGLPFAGAAPDLGAFEVQPSGNSGSR</sequence>
<reference evidence="2" key="1">
    <citation type="journal article" date="2019" name="Int. J. Syst. Evol. Microbiol.">
        <title>The Global Catalogue of Microorganisms (GCM) 10K type strain sequencing project: providing services to taxonomists for standard genome sequencing and annotation.</title>
        <authorList>
            <consortium name="The Broad Institute Genomics Platform"/>
            <consortium name="The Broad Institute Genome Sequencing Center for Infectious Disease"/>
            <person name="Wu L."/>
            <person name="Ma J."/>
        </authorList>
    </citation>
    <scope>NUCLEOTIDE SEQUENCE [LARGE SCALE GENOMIC DNA]</scope>
    <source>
        <strain evidence="2">JCM 17759</strain>
    </source>
</reference>
<dbReference type="Gene3D" id="2.160.20.10">
    <property type="entry name" value="Single-stranded right-handed beta-helix, Pectin lyase-like"/>
    <property type="match status" value="1"/>
</dbReference>
<dbReference type="InterPro" id="IPR012334">
    <property type="entry name" value="Pectin_lyas_fold"/>
</dbReference>